<dbReference type="InterPro" id="IPR036890">
    <property type="entry name" value="HATPase_C_sf"/>
</dbReference>
<sequence>MWNKIEQQAKIWRTAALPGLVVVGCIAIARLTGSLQILEWIAFDKFLQLRPVEAPDGLITIVGINETDIKAVGKYPIPDRDLAKLLQIIQSHRPRAIGLDLFRDLNSAPDRVKLGTLLRSNSNIIGIEAALASQSDLRVKPPPELPSHRVALADIILDDDGKLRRGLLSSRVDDGRIKYSLPLLLAQMYLRSQGIAIKHGTRADNPIQFGDTQLPRFETNTGSYVGANAGGNQILLNFYSHPHPFSIVSLTDVFTGKVKPELIRDRIVIVGMTASNSVNDTFMTSATKSTLLTDAIGNSKQYQLIYGVEYLAHATSQIINAVLKHRPHLHTWSEVWEYLWIFAWGLLGIILGLLLQSPWKTLLTLALCSLCLIGICYGLIILSWWVPIVPTLLALCAAGLTTSLFDRDSRILLEQRSLTLKRTYDAVHNGPLQTIAAILRSLDEEPSYTKMRSQLQSLNQELRSVYELMNKELSTGNNRYIQASISELLYEVYDNTLKRELPGFDSIKTYIPPDFSPLQDCTLTAEQKQGLCIFMEEALCNVGKHALDASCLDVVCTRSSLAQGVPHLSPNLYTLQIIDNGINSIPNENPKSGRGTYRAKELARSLGGKFQRRSHVPQGVICELTWREITPWWRLLFRKTNSKTSKGNSKP</sequence>
<dbReference type="RefSeq" id="WP_050046696.1">
    <property type="nucleotide sequence ID" value="NZ_JHEG04000001.1"/>
</dbReference>
<evidence type="ECO:0000256" key="1">
    <source>
        <dbReference type="SAM" id="Phobius"/>
    </source>
</evidence>
<comment type="caution">
    <text evidence="3">The sequence shown here is derived from an EMBL/GenBank/DDBJ whole genome shotgun (WGS) entry which is preliminary data.</text>
</comment>
<organism evidence="3 4">
    <name type="scientific">Tolypothrix bouteillei VB521301</name>
    <dbReference type="NCBI Taxonomy" id="1479485"/>
    <lineage>
        <taxon>Bacteria</taxon>
        <taxon>Bacillati</taxon>
        <taxon>Cyanobacteriota</taxon>
        <taxon>Cyanophyceae</taxon>
        <taxon>Nostocales</taxon>
        <taxon>Tolypothrichaceae</taxon>
        <taxon>Tolypothrix</taxon>
    </lineage>
</organism>
<dbReference type="PROSITE" id="PS51257">
    <property type="entry name" value="PROKAR_LIPOPROTEIN"/>
    <property type="match status" value="1"/>
</dbReference>
<evidence type="ECO:0000313" key="3">
    <source>
        <dbReference type="EMBL" id="KAF3889277.1"/>
    </source>
</evidence>
<dbReference type="Proteomes" id="UP000029738">
    <property type="component" value="Unassembled WGS sequence"/>
</dbReference>
<keyword evidence="4" id="KW-1185">Reference proteome</keyword>
<feature type="domain" description="CHASE2" evidence="2">
    <location>
        <begin position="35"/>
        <end position="351"/>
    </location>
</feature>
<dbReference type="Pfam" id="PF05226">
    <property type="entry name" value="CHASE2"/>
    <property type="match status" value="1"/>
</dbReference>
<dbReference type="EMBL" id="JHEG04000001">
    <property type="protein sequence ID" value="KAF3889277.1"/>
    <property type="molecule type" value="Genomic_DNA"/>
</dbReference>
<gene>
    <name evidence="3" type="ORF">DA73_0400030185</name>
</gene>
<protein>
    <submittedName>
        <fullName evidence="3">CHASE2 domain-containing protein</fullName>
    </submittedName>
</protein>
<name>A0A8S9TB52_9CYAN</name>
<reference evidence="3" key="2">
    <citation type="submission" date="2019-11" db="EMBL/GenBank/DDBJ databases">
        <title>Improved Assembly of Tolypothrix boutellei genome.</title>
        <authorList>
            <person name="Sarangi A.N."/>
            <person name="Mukherjee M."/>
            <person name="Ghosh S."/>
            <person name="Singh D."/>
            <person name="Das A."/>
            <person name="Kant S."/>
            <person name="Prusty A."/>
            <person name="Tripathy S."/>
        </authorList>
    </citation>
    <scope>NUCLEOTIDE SEQUENCE</scope>
    <source>
        <strain evidence="3">VB521301</strain>
    </source>
</reference>
<keyword evidence="1" id="KW-1133">Transmembrane helix</keyword>
<proteinExistence type="predicted"/>
<evidence type="ECO:0000313" key="4">
    <source>
        <dbReference type="Proteomes" id="UP000029738"/>
    </source>
</evidence>
<reference evidence="3" key="1">
    <citation type="journal article" date="2015" name="Genome Announc.">
        <title>Draft Genome Sequence of Tolypothrix boutellei Strain VB521301.</title>
        <authorList>
            <person name="Chandrababunaidu M.M."/>
            <person name="Singh D."/>
            <person name="Sen D."/>
            <person name="Bhan S."/>
            <person name="Das S."/>
            <person name="Gupta A."/>
            <person name="Adhikary S.P."/>
            <person name="Tripathy S."/>
        </authorList>
    </citation>
    <scope>NUCLEOTIDE SEQUENCE</scope>
    <source>
        <strain evidence="3">VB521301</strain>
    </source>
</reference>
<feature type="transmembrane region" description="Helical" evidence="1">
    <location>
        <begin position="362"/>
        <end position="382"/>
    </location>
</feature>
<keyword evidence="1" id="KW-0472">Membrane</keyword>
<evidence type="ECO:0000259" key="2">
    <source>
        <dbReference type="SMART" id="SM01080"/>
    </source>
</evidence>
<dbReference type="SMART" id="SM01080">
    <property type="entry name" value="CHASE2"/>
    <property type="match status" value="1"/>
</dbReference>
<dbReference type="AlphaFoldDB" id="A0A8S9TB52"/>
<dbReference type="OrthoDB" id="337251at2"/>
<dbReference type="InterPro" id="IPR007890">
    <property type="entry name" value="CHASE2"/>
</dbReference>
<accession>A0A8S9TB52</accession>
<keyword evidence="1" id="KW-0812">Transmembrane</keyword>
<dbReference type="Gene3D" id="3.30.565.10">
    <property type="entry name" value="Histidine kinase-like ATPase, C-terminal domain"/>
    <property type="match status" value="1"/>
</dbReference>
<feature type="transmembrane region" description="Helical" evidence="1">
    <location>
        <begin position="12"/>
        <end position="31"/>
    </location>
</feature>
<feature type="transmembrane region" description="Helical" evidence="1">
    <location>
        <begin position="335"/>
        <end position="355"/>
    </location>
</feature>